<feature type="transmembrane region" description="Helical" evidence="1">
    <location>
        <begin position="41"/>
        <end position="66"/>
    </location>
</feature>
<dbReference type="AlphaFoldDB" id="A0A1D2YSI9"/>
<evidence type="ECO:0000313" key="3">
    <source>
        <dbReference type="Proteomes" id="UP000243739"/>
    </source>
</evidence>
<evidence type="ECO:0000313" key="2">
    <source>
        <dbReference type="EMBL" id="OEF97282.1"/>
    </source>
</evidence>
<proteinExistence type="predicted"/>
<gene>
    <name evidence="2" type="ORF">BHF71_03875</name>
</gene>
<feature type="transmembrane region" description="Helical" evidence="1">
    <location>
        <begin position="6"/>
        <end position="29"/>
    </location>
</feature>
<keyword evidence="1" id="KW-0812">Transmembrane</keyword>
<feature type="transmembrane region" description="Helical" evidence="1">
    <location>
        <begin position="72"/>
        <end position="93"/>
    </location>
</feature>
<keyword evidence="3" id="KW-1185">Reference proteome</keyword>
<comment type="caution">
    <text evidence="2">The sequence shown here is derived from an EMBL/GenBank/DDBJ whole genome shotgun (WGS) entry which is preliminary data.</text>
</comment>
<keyword evidence="1" id="KW-1133">Transmembrane helix</keyword>
<accession>A0A1D2YSI9</accession>
<sequence length="96" mass="11423">MEIIAYIFSYFTIVILLLHFTRLVALRALKKNYTLKEIKLIVWNYLIGFIITLTIFTIFIFLYHFGVIFSATLLYLSLIFGTLWLLGIFYLIIKLF</sequence>
<reference evidence="2 3" key="1">
    <citation type="submission" date="2016-09" db="EMBL/GenBank/DDBJ databases">
        <title>Draft genome sequence for the type strain of Vulcanibacillus modesticaldus BR, a strictly anaerobic, moderately thermophilic, and nitrate-reducing bacterium from deep sea-hydrothermal vents of the Mid-Atlantic Ridge.</title>
        <authorList>
            <person name="Abin C.A."/>
            <person name="Hollibaugh J.T."/>
        </authorList>
    </citation>
    <scope>NUCLEOTIDE SEQUENCE [LARGE SCALE GENOMIC DNA]</scope>
    <source>
        <strain evidence="2 3">BR</strain>
    </source>
</reference>
<keyword evidence="1" id="KW-0472">Membrane</keyword>
<dbReference type="Proteomes" id="UP000243739">
    <property type="component" value="Unassembled WGS sequence"/>
</dbReference>
<dbReference type="STRING" id="337097.BHF71_03875"/>
<protein>
    <submittedName>
        <fullName evidence="2">Uncharacterized protein</fullName>
    </submittedName>
</protein>
<dbReference type="EMBL" id="MIJF01000067">
    <property type="protein sequence ID" value="OEF97282.1"/>
    <property type="molecule type" value="Genomic_DNA"/>
</dbReference>
<organism evidence="2 3">
    <name type="scientific">Vulcanibacillus modesticaldus</name>
    <dbReference type="NCBI Taxonomy" id="337097"/>
    <lineage>
        <taxon>Bacteria</taxon>
        <taxon>Bacillati</taxon>
        <taxon>Bacillota</taxon>
        <taxon>Bacilli</taxon>
        <taxon>Bacillales</taxon>
        <taxon>Bacillaceae</taxon>
        <taxon>Vulcanibacillus</taxon>
    </lineage>
</organism>
<name>A0A1D2YSI9_9BACI</name>
<evidence type="ECO:0000256" key="1">
    <source>
        <dbReference type="SAM" id="Phobius"/>
    </source>
</evidence>